<keyword evidence="2" id="KW-1185">Reference proteome</keyword>
<dbReference type="Proteomes" id="UP000324104">
    <property type="component" value="Unassembled WGS sequence"/>
</dbReference>
<proteinExistence type="predicted"/>
<sequence length="76" mass="8635">MRKQELIHLHMLAVEIHGFISESETIPTNTLEEYDQNGVPPTAVHYSKTAHKESLQLLLDGILESIDHTPMQEATR</sequence>
<evidence type="ECO:0000313" key="2">
    <source>
        <dbReference type="Proteomes" id="UP000324104"/>
    </source>
</evidence>
<dbReference type="Gene3D" id="1.20.1270.110">
    <property type="entry name" value="Uncharacterised protein family UPF0058"/>
    <property type="match status" value="1"/>
</dbReference>
<accession>A0A5D5AF05</accession>
<dbReference type="SUPFAM" id="SSF140371">
    <property type="entry name" value="Vng1086c-like"/>
    <property type="match status" value="1"/>
</dbReference>
<dbReference type="AlphaFoldDB" id="A0A5D5AF05"/>
<dbReference type="InterPro" id="IPR036519">
    <property type="entry name" value="UPF0058_sf"/>
</dbReference>
<comment type="caution">
    <text evidence="1">The sequence shown here is derived from an EMBL/GenBank/DDBJ whole genome shotgun (WGS) entry which is preliminary data.</text>
</comment>
<organism evidence="1 2">
    <name type="scientific">Natrialba swarupiae</name>
    <dbReference type="NCBI Taxonomy" id="2448032"/>
    <lineage>
        <taxon>Archaea</taxon>
        <taxon>Methanobacteriati</taxon>
        <taxon>Methanobacteriota</taxon>
        <taxon>Stenosarchaea group</taxon>
        <taxon>Halobacteria</taxon>
        <taxon>Halobacteriales</taxon>
        <taxon>Natrialbaceae</taxon>
        <taxon>Natrialba</taxon>
    </lineage>
</organism>
<name>A0A5D5AF05_9EURY</name>
<evidence type="ECO:0000313" key="1">
    <source>
        <dbReference type="EMBL" id="TYT60336.1"/>
    </source>
</evidence>
<protein>
    <submittedName>
        <fullName evidence="1">Metal-binding protein</fullName>
    </submittedName>
</protein>
<dbReference type="Pfam" id="PF01893">
    <property type="entry name" value="UPF0058"/>
    <property type="match status" value="1"/>
</dbReference>
<dbReference type="InterPro" id="IPR002753">
    <property type="entry name" value="UPF0058"/>
</dbReference>
<dbReference type="RefSeq" id="WP_149083151.1">
    <property type="nucleotide sequence ID" value="NZ_VTAW01000050.1"/>
</dbReference>
<reference evidence="1 2" key="1">
    <citation type="submission" date="2019-08" db="EMBL/GenBank/DDBJ databases">
        <title>Archaea genome.</title>
        <authorList>
            <person name="Kajale S."/>
            <person name="Shouche Y."/>
            <person name="Deshpande N."/>
            <person name="Sharma A."/>
        </authorList>
    </citation>
    <scope>NUCLEOTIDE SEQUENCE [LARGE SCALE GENOMIC DNA]</scope>
    <source>
        <strain evidence="1 2">ESP3B_9</strain>
    </source>
</reference>
<dbReference type="EMBL" id="VTAW01000050">
    <property type="protein sequence ID" value="TYT60336.1"/>
    <property type="molecule type" value="Genomic_DNA"/>
</dbReference>
<gene>
    <name evidence="1" type="ORF">FYC77_19440</name>
</gene>